<name>A0A9P4TU73_9PEZI</name>
<feature type="compositionally biased region" description="Polar residues" evidence="1">
    <location>
        <begin position="67"/>
        <end position="110"/>
    </location>
</feature>
<organism evidence="2 3">
    <name type="scientific">Tothia fuscella</name>
    <dbReference type="NCBI Taxonomy" id="1048955"/>
    <lineage>
        <taxon>Eukaryota</taxon>
        <taxon>Fungi</taxon>
        <taxon>Dikarya</taxon>
        <taxon>Ascomycota</taxon>
        <taxon>Pezizomycotina</taxon>
        <taxon>Dothideomycetes</taxon>
        <taxon>Pleosporomycetidae</taxon>
        <taxon>Venturiales</taxon>
        <taxon>Cylindrosympodiaceae</taxon>
        <taxon>Tothia</taxon>
    </lineage>
</organism>
<keyword evidence="3" id="KW-1185">Reference proteome</keyword>
<feature type="non-terminal residue" evidence="2">
    <location>
        <position position="124"/>
    </location>
</feature>
<sequence length="124" mass="13818">LREQRKRFQTELELMDLRAKASEHELQRLEHDLHRISLPGYQSEPTTPPEYRDNGFPSAISRPNRLSMASLTSAQGVGSIASPRTNRSGSQSYAAAFNNMSQNNNSQIPSASMPGSRRGSDEEE</sequence>
<feature type="region of interest" description="Disordered" evidence="1">
    <location>
        <begin position="36"/>
        <end position="124"/>
    </location>
</feature>
<reference evidence="2" key="1">
    <citation type="journal article" date="2020" name="Stud. Mycol.">
        <title>101 Dothideomycetes genomes: a test case for predicting lifestyles and emergence of pathogens.</title>
        <authorList>
            <person name="Haridas S."/>
            <person name="Albert R."/>
            <person name="Binder M."/>
            <person name="Bloem J."/>
            <person name="Labutti K."/>
            <person name="Salamov A."/>
            <person name="Andreopoulos B."/>
            <person name="Baker S."/>
            <person name="Barry K."/>
            <person name="Bills G."/>
            <person name="Bluhm B."/>
            <person name="Cannon C."/>
            <person name="Castanera R."/>
            <person name="Culley D."/>
            <person name="Daum C."/>
            <person name="Ezra D."/>
            <person name="Gonzalez J."/>
            <person name="Henrissat B."/>
            <person name="Kuo A."/>
            <person name="Liang C."/>
            <person name="Lipzen A."/>
            <person name="Lutzoni F."/>
            <person name="Magnuson J."/>
            <person name="Mondo S."/>
            <person name="Nolan M."/>
            <person name="Ohm R."/>
            <person name="Pangilinan J."/>
            <person name="Park H.-J."/>
            <person name="Ramirez L."/>
            <person name="Alfaro M."/>
            <person name="Sun H."/>
            <person name="Tritt A."/>
            <person name="Yoshinaga Y."/>
            <person name="Zwiers L.-H."/>
            <person name="Turgeon B."/>
            <person name="Goodwin S."/>
            <person name="Spatafora J."/>
            <person name="Crous P."/>
            <person name="Grigoriev I."/>
        </authorList>
    </citation>
    <scope>NUCLEOTIDE SEQUENCE</scope>
    <source>
        <strain evidence="2">CBS 130266</strain>
    </source>
</reference>
<gene>
    <name evidence="2" type="ORF">EJ08DRAFT_559638</name>
</gene>
<proteinExistence type="predicted"/>
<comment type="caution">
    <text evidence="2">The sequence shown here is derived from an EMBL/GenBank/DDBJ whole genome shotgun (WGS) entry which is preliminary data.</text>
</comment>
<dbReference type="OrthoDB" id="668540at2759"/>
<evidence type="ECO:0000256" key="1">
    <source>
        <dbReference type="SAM" id="MobiDB-lite"/>
    </source>
</evidence>
<feature type="non-terminal residue" evidence="2">
    <location>
        <position position="1"/>
    </location>
</feature>
<dbReference type="EMBL" id="MU007100">
    <property type="protein sequence ID" value="KAF2421202.1"/>
    <property type="molecule type" value="Genomic_DNA"/>
</dbReference>
<dbReference type="AlphaFoldDB" id="A0A9P4TU73"/>
<dbReference type="Proteomes" id="UP000800235">
    <property type="component" value="Unassembled WGS sequence"/>
</dbReference>
<protein>
    <submittedName>
        <fullName evidence="2">Uncharacterized protein</fullName>
    </submittedName>
</protein>
<evidence type="ECO:0000313" key="2">
    <source>
        <dbReference type="EMBL" id="KAF2421202.1"/>
    </source>
</evidence>
<accession>A0A9P4TU73</accession>
<evidence type="ECO:0000313" key="3">
    <source>
        <dbReference type="Proteomes" id="UP000800235"/>
    </source>
</evidence>